<dbReference type="InterPro" id="IPR029039">
    <property type="entry name" value="Flavoprotein-like_sf"/>
</dbReference>
<dbReference type="InterPro" id="IPR051796">
    <property type="entry name" value="ISF_SsuE-like"/>
</dbReference>
<reference evidence="4" key="1">
    <citation type="submission" date="2006-10" db="EMBL/GenBank/DDBJ databases">
        <authorList>
            <person name="Amadeo P."/>
            <person name="Zhao Q."/>
            <person name="Wortman J."/>
            <person name="Fraser-Liggett C."/>
            <person name="Carlton J."/>
        </authorList>
    </citation>
    <scope>NUCLEOTIDE SEQUENCE</scope>
    <source>
        <strain evidence="4">G3</strain>
    </source>
</reference>
<dbReference type="STRING" id="5722.A2E2F6"/>
<dbReference type="Gene3D" id="3.40.50.360">
    <property type="match status" value="1"/>
</dbReference>
<reference evidence="4" key="2">
    <citation type="journal article" date="2007" name="Science">
        <title>Draft genome sequence of the sexually transmitted pathogen Trichomonas vaginalis.</title>
        <authorList>
            <person name="Carlton J.M."/>
            <person name="Hirt R.P."/>
            <person name="Silva J.C."/>
            <person name="Delcher A.L."/>
            <person name="Schatz M."/>
            <person name="Zhao Q."/>
            <person name="Wortman J.R."/>
            <person name="Bidwell S.L."/>
            <person name="Alsmark U.C.M."/>
            <person name="Besteiro S."/>
            <person name="Sicheritz-Ponten T."/>
            <person name="Noel C.J."/>
            <person name="Dacks J.B."/>
            <person name="Foster P.G."/>
            <person name="Simillion C."/>
            <person name="Van de Peer Y."/>
            <person name="Miranda-Saavedra D."/>
            <person name="Barton G.J."/>
            <person name="Westrop G.D."/>
            <person name="Mueller S."/>
            <person name="Dessi D."/>
            <person name="Fiori P.L."/>
            <person name="Ren Q."/>
            <person name="Paulsen I."/>
            <person name="Zhang H."/>
            <person name="Bastida-Corcuera F.D."/>
            <person name="Simoes-Barbosa A."/>
            <person name="Brown M.T."/>
            <person name="Hayes R.D."/>
            <person name="Mukherjee M."/>
            <person name="Okumura C.Y."/>
            <person name="Schneider R."/>
            <person name="Smith A.J."/>
            <person name="Vanacova S."/>
            <person name="Villalvazo M."/>
            <person name="Haas B.J."/>
            <person name="Pertea M."/>
            <person name="Feldblyum T.V."/>
            <person name="Utterback T.R."/>
            <person name="Shu C.L."/>
            <person name="Osoegawa K."/>
            <person name="de Jong P.J."/>
            <person name="Hrdy I."/>
            <person name="Horvathova L."/>
            <person name="Zubacova Z."/>
            <person name="Dolezal P."/>
            <person name="Malik S.B."/>
            <person name="Logsdon J.M. Jr."/>
            <person name="Henze K."/>
            <person name="Gupta A."/>
            <person name="Wang C.C."/>
            <person name="Dunne R.L."/>
            <person name="Upcroft J.A."/>
            <person name="Upcroft P."/>
            <person name="White O."/>
            <person name="Salzberg S.L."/>
            <person name="Tang P."/>
            <person name="Chiu C.-H."/>
            <person name="Lee Y.-S."/>
            <person name="Embley T.M."/>
            <person name="Coombs G.H."/>
            <person name="Mottram J.C."/>
            <person name="Tachezy J."/>
            <person name="Fraser-Liggett C.M."/>
            <person name="Johnson P.J."/>
        </authorList>
    </citation>
    <scope>NUCLEOTIDE SEQUENCE [LARGE SCALE GENOMIC DNA]</scope>
    <source>
        <strain evidence="4">G3</strain>
    </source>
</reference>
<dbReference type="KEGG" id="tva:4771104"/>
<dbReference type="GO" id="GO:0016491">
    <property type="term" value="F:oxidoreductase activity"/>
    <property type="evidence" value="ECO:0007669"/>
    <property type="project" value="InterPro"/>
</dbReference>
<evidence type="ECO:0000256" key="2">
    <source>
        <dbReference type="ARBA" id="ARBA00022643"/>
    </source>
</evidence>
<organism evidence="4 5">
    <name type="scientific">Trichomonas vaginalis (strain ATCC PRA-98 / G3)</name>
    <dbReference type="NCBI Taxonomy" id="412133"/>
    <lineage>
        <taxon>Eukaryota</taxon>
        <taxon>Metamonada</taxon>
        <taxon>Parabasalia</taxon>
        <taxon>Trichomonadida</taxon>
        <taxon>Trichomonadidae</taxon>
        <taxon>Trichomonas</taxon>
    </lineage>
</organism>
<dbReference type="EMBL" id="DS113290">
    <property type="protein sequence ID" value="EAY13131.1"/>
    <property type="molecule type" value="Genomic_DNA"/>
</dbReference>
<feature type="domain" description="NADPH-dependent FMN reductase-like" evidence="3">
    <location>
        <begin position="11"/>
        <end position="131"/>
    </location>
</feature>
<evidence type="ECO:0000259" key="3">
    <source>
        <dbReference type="Pfam" id="PF03358"/>
    </source>
</evidence>
<dbReference type="RefSeq" id="XP_001325354.1">
    <property type="nucleotide sequence ID" value="XM_001325319.1"/>
</dbReference>
<dbReference type="OrthoDB" id="504689at2759"/>
<dbReference type="PANTHER" id="PTHR43278:SF2">
    <property type="entry name" value="IRON-SULFUR FLAVOPROTEIN"/>
    <property type="match status" value="1"/>
</dbReference>
<dbReference type="AlphaFoldDB" id="A2E2F6"/>
<proteinExistence type="predicted"/>
<evidence type="ECO:0000313" key="5">
    <source>
        <dbReference type="Proteomes" id="UP000001542"/>
    </source>
</evidence>
<dbReference type="InParanoid" id="A2E2F6"/>
<dbReference type="SUPFAM" id="SSF52218">
    <property type="entry name" value="Flavoproteins"/>
    <property type="match status" value="1"/>
</dbReference>
<dbReference type="InterPro" id="IPR005025">
    <property type="entry name" value="FMN_Rdtase-like_dom"/>
</dbReference>
<keyword evidence="1" id="KW-0285">Flavoprotein</keyword>
<dbReference type="VEuPathDB" id="TrichDB:TVAGG3_0305610"/>
<name>A2E2F6_TRIV3</name>
<dbReference type="PANTHER" id="PTHR43278">
    <property type="entry name" value="NAD(P)H-DEPENDENT FMN-CONTAINING OXIDOREDUCTASE YWQN-RELATED"/>
    <property type="match status" value="1"/>
</dbReference>
<keyword evidence="5" id="KW-1185">Reference proteome</keyword>
<keyword evidence="2" id="KW-0288">FMN</keyword>
<protein>
    <submittedName>
        <fullName evidence="4">Iron-sulfur flavoprotein, putative</fullName>
    </submittedName>
</protein>
<dbReference type="VEuPathDB" id="TrichDB:TVAG_444140"/>
<dbReference type="SMR" id="A2E2F6"/>
<sequence>MLSSTSRFATNVLIFNASPRPHGNTMELLEQLKKGVESTGKTAELVHLAQLKFDGCNGCLECKYKGTESTPGCVVKDDLAKYIDKIKDVDAFVIGSPVYWSNFSSNFYKAFEKILFSYSNYDNAKPRKWNKTIKTGLVFSGGAQKEYFDTEYIKMIK</sequence>
<evidence type="ECO:0000313" key="4">
    <source>
        <dbReference type="EMBL" id="EAY13131.1"/>
    </source>
</evidence>
<dbReference type="Pfam" id="PF03358">
    <property type="entry name" value="FMN_red"/>
    <property type="match status" value="1"/>
</dbReference>
<dbReference type="Proteomes" id="UP000001542">
    <property type="component" value="Unassembled WGS sequence"/>
</dbReference>
<accession>A2E2F6</accession>
<gene>
    <name evidence="4" type="ORF">TVAG_444140</name>
</gene>
<evidence type="ECO:0000256" key="1">
    <source>
        <dbReference type="ARBA" id="ARBA00022630"/>
    </source>
</evidence>